<keyword evidence="13" id="KW-0865">Zymogen</keyword>
<reference evidence="19" key="1">
    <citation type="submission" date="2022-06" db="EMBL/GenBank/DDBJ databases">
        <authorList>
            <consortium name="SYNGENTA / RWTH Aachen University"/>
        </authorList>
    </citation>
    <scope>NUCLEOTIDE SEQUENCE</scope>
</reference>
<dbReference type="SMART" id="SM00944">
    <property type="entry name" value="Pro-kuma_activ"/>
    <property type="match status" value="1"/>
</dbReference>
<evidence type="ECO:0000256" key="15">
    <source>
        <dbReference type="PROSITE-ProRule" id="PRU01032"/>
    </source>
</evidence>
<dbReference type="GO" id="GO:0006508">
    <property type="term" value="P:proteolysis"/>
    <property type="evidence" value="ECO:0007669"/>
    <property type="project" value="UniProtKB-KW"/>
</dbReference>
<dbReference type="GO" id="GO:0004252">
    <property type="term" value="F:serine-type endopeptidase activity"/>
    <property type="evidence" value="ECO:0007669"/>
    <property type="project" value="UniProtKB-UniRule"/>
</dbReference>
<dbReference type="PANTHER" id="PTHR14218">
    <property type="entry name" value="PROTEASE S8 TRIPEPTIDYL PEPTIDASE I CLN2"/>
    <property type="match status" value="1"/>
</dbReference>
<organism evidence="19 21">
    <name type="scientific">Phakopsora pachyrhizi</name>
    <name type="common">Asian soybean rust disease fungus</name>
    <dbReference type="NCBI Taxonomy" id="170000"/>
    <lineage>
        <taxon>Eukaryota</taxon>
        <taxon>Fungi</taxon>
        <taxon>Dikarya</taxon>
        <taxon>Basidiomycota</taxon>
        <taxon>Pucciniomycotina</taxon>
        <taxon>Pucciniomycetes</taxon>
        <taxon>Pucciniales</taxon>
        <taxon>Phakopsoraceae</taxon>
        <taxon>Phakopsora</taxon>
    </lineage>
</organism>
<dbReference type="EC" id="3.4.14.10" evidence="4"/>
<dbReference type="PROSITE" id="PS00138">
    <property type="entry name" value="SUBTILASE_SER"/>
    <property type="match status" value="1"/>
</dbReference>
<dbReference type="CDD" id="cd04056">
    <property type="entry name" value="Peptidases_S53"/>
    <property type="match status" value="1"/>
</dbReference>
<feature type="active site" description="Charge relay system" evidence="15">
    <location>
        <position position="306"/>
    </location>
</feature>
<evidence type="ECO:0000256" key="3">
    <source>
        <dbReference type="ARBA" id="ARBA00004239"/>
    </source>
</evidence>
<keyword evidence="12" id="KW-0843">Virulence</keyword>
<feature type="active site" description="Charge relay system" evidence="15">
    <location>
        <position position="310"/>
    </location>
</feature>
<keyword evidence="6 15" id="KW-0645">Protease</keyword>
<dbReference type="PANTHER" id="PTHR14218:SF15">
    <property type="entry name" value="TRIPEPTIDYL-PEPTIDASE 1"/>
    <property type="match status" value="1"/>
</dbReference>
<dbReference type="EMBL" id="CALTRL010002226">
    <property type="protein sequence ID" value="CAH7675056.1"/>
    <property type="molecule type" value="Genomic_DNA"/>
</dbReference>
<evidence type="ECO:0000256" key="4">
    <source>
        <dbReference type="ARBA" id="ARBA00012462"/>
    </source>
</evidence>
<evidence type="ECO:0000256" key="9">
    <source>
        <dbReference type="ARBA" id="ARBA00022801"/>
    </source>
</evidence>
<evidence type="ECO:0000256" key="14">
    <source>
        <dbReference type="ARBA" id="ARBA00023180"/>
    </source>
</evidence>
<dbReference type="InterPro" id="IPR016024">
    <property type="entry name" value="ARM-type_fold"/>
</dbReference>
<evidence type="ECO:0000256" key="16">
    <source>
        <dbReference type="SAM" id="MobiDB-lite"/>
    </source>
</evidence>
<keyword evidence="5" id="KW-0964">Secreted</keyword>
<sequence>MLIRLILLSVWLQFQVTIVSSLSRDEISKPGYRVFERHRAPKSLIRTEIPTDHQNEMTLRIGLRQPQIQRVHQKLYDVSDPKSSFYGKHMTLDEVVKLTSPSETAVSSVLRWLISLGFKEGQIRWSKSRDWVTVEDIPLAQVENMLDTKYFYFQDAEGNNLLRTEQYGLPHYLHEHVDLVQPTTLFGRLRQERSNIAVIEPMPIPYTFSYDTSTKDSKCHSPFAVSNQCLRELYHASDYIISPNSKSKIGITGFLGELAGYEDLKQFMTRERPDVKHFNYSVEALNGGAAGQTISEDNILRREGIEANLDLQTTMGFTSPGIENVFYSVGGSPPFKPTPSSRTNTNEPYLEWVEYISNQDDERIPKVISTSYGDVEETVPESYARRVCDHFASLGARGISLIFSSGDDGVGHGNCSSGGKKNSTRFQANFPASCPFVTAVGATEGFSPEVAASLTGAAGYPSGGGFSEYFHRPDYQSKDVTKYIEKLNGTFEGYFSPNGRAYPDVSAQGAKYIVAYQKNFLLVGGTSASAPTFAAIIALLNDYNHSQGKGPMGFLNPWLYSVGRNGFTDVVEGSAAGCNTSGFPALEGWDPVTGLGTPHFKNLAKYSSKINKIARKYNGNGSVNGGDDVKGNGDGDDGDKDNDDDDDDSDDDDDDDDDDDSDDDDDDDSDDSDDDDDDGDKGDGDDNNEGVDNDGNKNVMNNIASEKKYKQNKIKFNKTT</sequence>
<dbReference type="InterPro" id="IPR000209">
    <property type="entry name" value="Peptidase_S8/S53_dom"/>
</dbReference>
<keyword evidence="11 15" id="KW-0106">Calcium</keyword>
<dbReference type="PROSITE" id="PS51695">
    <property type="entry name" value="SEDOLISIN"/>
    <property type="match status" value="1"/>
</dbReference>
<feature type="compositionally biased region" description="Acidic residues" evidence="16">
    <location>
        <begin position="634"/>
        <end position="692"/>
    </location>
</feature>
<dbReference type="Pfam" id="PF09286">
    <property type="entry name" value="Pro-kuma_activ"/>
    <property type="match status" value="1"/>
</dbReference>
<dbReference type="InterPro" id="IPR023828">
    <property type="entry name" value="Peptidase_S8_Ser-AS"/>
</dbReference>
<dbReference type="InterPro" id="IPR050819">
    <property type="entry name" value="Tripeptidyl-peptidase_I"/>
</dbReference>
<evidence type="ECO:0000313" key="21">
    <source>
        <dbReference type="Proteomes" id="UP001153365"/>
    </source>
</evidence>
<comment type="function">
    <text evidence="2">Secreted tripeptidyl-peptidase which degrades proteins at acidic pHs and is involved in virulence.</text>
</comment>
<dbReference type="Pfam" id="PF00082">
    <property type="entry name" value="Peptidase_S8"/>
    <property type="match status" value="1"/>
</dbReference>
<feature type="signal peptide" evidence="17">
    <location>
        <begin position="1"/>
        <end position="21"/>
    </location>
</feature>
<keyword evidence="21" id="KW-1185">Reference proteome</keyword>
<comment type="subcellular location">
    <subcellularLocation>
        <location evidence="3">Secreted</location>
        <location evidence="3">Extracellular space</location>
    </subcellularLocation>
</comment>
<proteinExistence type="predicted"/>
<evidence type="ECO:0000259" key="18">
    <source>
        <dbReference type="PROSITE" id="PS51695"/>
    </source>
</evidence>
<dbReference type="SUPFAM" id="SSF52743">
    <property type="entry name" value="Subtilisin-like"/>
    <property type="match status" value="1"/>
</dbReference>
<dbReference type="InterPro" id="IPR036852">
    <property type="entry name" value="Peptidase_S8/S53_dom_sf"/>
</dbReference>
<dbReference type="SUPFAM" id="SSF54897">
    <property type="entry name" value="Protease propeptides/inhibitors"/>
    <property type="match status" value="1"/>
</dbReference>
<dbReference type="FunFam" id="3.40.50.200:FF:000015">
    <property type="entry name" value="Tripeptidyl peptidase A"/>
    <property type="match status" value="1"/>
</dbReference>
<feature type="binding site" evidence="15">
    <location>
        <position position="588"/>
    </location>
    <ligand>
        <name>Ca(2+)</name>
        <dbReference type="ChEBI" id="CHEBI:29108"/>
    </ligand>
</feature>
<dbReference type="GO" id="GO:0005576">
    <property type="term" value="C:extracellular region"/>
    <property type="evidence" value="ECO:0007669"/>
    <property type="project" value="UniProtKB-SubCell"/>
</dbReference>
<feature type="chain" id="PRO_5044713196" description="tripeptidyl-peptidase II" evidence="17">
    <location>
        <begin position="22"/>
        <end position="720"/>
    </location>
</feature>
<evidence type="ECO:0000256" key="5">
    <source>
        <dbReference type="ARBA" id="ARBA00022525"/>
    </source>
</evidence>
<feature type="active site" description="Charge relay system" evidence="15">
    <location>
        <position position="527"/>
    </location>
</feature>
<keyword evidence="7 15" id="KW-0479">Metal-binding</keyword>
<feature type="region of interest" description="Disordered" evidence="16">
    <location>
        <begin position="617"/>
        <end position="720"/>
    </location>
</feature>
<dbReference type="InterPro" id="IPR015366">
    <property type="entry name" value="S53_propep"/>
</dbReference>
<keyword evidence="14" id="KW-0325">Glycoprotein</keyword>
<name>A0AAV0AT07_PHAPC</name>
<dbReference type="SUPFAM" id="SSF48371">
    <property type="entry name" value="ARM repeat"/>
    <property type="match status" value="1"/>
</dbReference>
<keyword evidence="8 17" id="KW-0732">Signal</keyword>
<feature type="binding site" evidence="15">
    <location>
        <position position="570"/>
    </location>
    <ligand>
        <name>Ca(2+)</name>
        <dbReference type="ChEBI" id="CHEBI:29108"/>
    </ligand>
</feature>
<keyword evidence="9 15" id="KW-0378">Hydrolase</keyword>
<feature type="domain" description="Peptidase S53" evidence="18">
    <location>
        <begin position="224"/>
        <end position="610"/>
    </location>
</feature>
<evidence type="ECO:0000256" key="12">
    <source>
        <dbReference type="ARBA" id="ARBA00023026"/>
    </source>
</evidence>
<dbReference type="Proteomes" id="UP001153365">
    <property type="component" value="Unassembled WGS sequence"/>
</dbReference>
<evidence type="ECO:0000256" key="11">
    <source>
        <dbReference type="ARBA" id="ARBA00022837"/>
    </source>
</evidence>
<dbReference type="InterPro" id="IPR030400">
    <property type="entry name" value="Sedolisin_dom"/>
</dbReference>
<protein>
    <recommendedName>
        <fullName evidence="4">tripeptidyl-peptidase II</fullName>
        <ecNumber evidence="4">3.4.14.10</ecNumber>
    </recommendedName>
</protein>
<feature type="compositionally biased region" description="Basic residues" evidence="16">
    <location>
        <begin position="710"/>
        <end position="720"/>
    </location>
</feature>
<dbReference type="Gene3D" id="3.40.50.200">
    <property type="entry name" value="Peptidase S8/S53 domain"/>
    <property type="match status" value="1"/>
</dbReference>
<dbReference type="GO" id="GO:0008240">
    <property type="term" value="F:tripeptidyl-peptidase activity"/>
    <property type="evidence" value="ECO:0007669"/>
    <property type="project" value="UniProtKB-EC"/>
</dbReference>
<evidence type="ECO:0000313" key="20">
    <source>
        <dbReference type="EMBL" id="CAH7675056.1"/>
    </source>
</evidence>
<evidence type="ECO:0000256" key="1">
    <source>
        <dbReference type="ARBA" id="ARBA00001910"/>
    </source>
</evidence>
<evidence type="ECO:0000256" key="17">
    <source>
        <dbReference type="SAM" id="SignalP"/>
    </source>
</evidence>
<dbReference type="EMBL" id="CALTRL010001304">
    <property type="protein sequence ID" value="CAH7671953.1"/>
    <property type="molecule type" value="Genomic_DNA"/>
</dbReference>
<comment type="catalytic activity">
    <reaction evidence="1">
        <text>Release of an N-terminal tripeptide from a polypeptide.</text>
        <dbReference type="EC" id="3.4.14.10"/>
    </reaction>
</comment>
<evidence type="ECO:0000256" key="2">
    <source>
        <dbReference type="ARBA" id="ARBA00002451"/>
    </source>
</evidence>
<gene>
    <name evidence="20" type="ORF">PPACK8108_LOCUS10017</name>
    <name evidence="19" type="ORF">PPACK8108_LOCUS6813</name>
</gene>
<feature type="binding site" evidence="15">
    <location>
        <position position="590"/>
    </location>
    <ligand>
        <name>Ca(2+)</name>
        <dbReference type="ChEBI" id="CHEBI:29108"/>
    </ligand>
</feature>
<accession>A0AAV0AT07</accession>
<evidence type="ECO:0000256" key="13">
    <source>
        <dbReference type="ARBA" id="ARBA00023145"/>
    </source>
</evidence>
<comment type="cofactor">
    <cofactor evidence="15">
        <name>Ca(2+)</name>
        <dbReference type="ChEBI" id="CHEBI:29108"/>
    </cofactor>
    <text evidence="15">Binds 1 Ca(2+) ion per subunit.</text>
</comment>
<comment type="caution">
    <text evidence="19">The sequence shown here is derived from an EMBL/GenBank/DDBJ whole genome shotgun (WGS) entry which is preliminary data.</text>
</comment>
<evidence type="ECO:0000256" key="6">
    <source>
        <dbReference type="ARBA" id="ARBA00022670"/>
    </source>
</evidence>
<dbReference type="GO" id="GO:0046872">
    <property type="term" value="F:metal ion binding"/>
    <property type="evidence" value="ECO:0007669"/>
    <property type="project" value="UniProtKB-UniRule"/>
</dbReference>
<dbReference type="AlphaFoldDB" id="A0AAV0AT07"/>
<keyword evidence="10 15" id="KW-0720">Serine protease</keyword>
<feature type="binding site" evidence="15">
    <location>
        <position position="569"/>
    </location>
    <ligand>
        <name>Ca(2+)</name>
        <dbReference type="ChEBI" id="CHEBI:29108"/>
    </ligand>
</feature>
<evidence type="ECO:0000256" key="10">
    <source>
        <dbReference type="ARBA" id="ARBA00022825"/>
    </source>
</evidence>
<dbReference type="CDD" id="cd11377">
    <property type="entry name" value="Pro-peptidase_S53"/>
    <property type="match status" value="1"/>
</dbReference>
<evidence type="ECO:0000313" key="19">
    <source>
        <dbReference type="EMBL" id="CAH7671953.1"/>
    </source>
</evidence>
<evidence type="ECO:0000256" key="7">
    <source>
        <dbReference type="ARBA" id="ARBA00022723"/>
    </source>
</evidence>
<evidence type="ECO:0000256" key="8">
    <source>
        <dbReference type="ARBA" id="ARBA00022729"/>
    </source>
</evidence>